<dbReference type="PANTHER" id="PTHR36851">
    <property type="entry name" value="UNNAMED PRODUCT"/>
    <property type="match status" value="1"/>
</dbReference>
<feature type="transmembrane region" description="Helical" evidence="1">
    <location>
        <begin position="45"/>
        <end position="66"/>
    </location>
</feature>
<dbReference type="Proteomes" id="UP001498771">
    <property type="component" value="Unassembled WGS sequence"/>
</dbReference>
<dbReference type="Pfam" id="PF13632">
    <property type="entry name" value="Glyco_trans_2_3"/>
    <property type="match status" value="1"/>
</dbReference>
<keyword evidence="1" id="KW-1133">Transmembrane helix</keyword>
<dbReference type="SUPFAM" id="SSF53448">
    <property type="entry name" value="Nucleotide-diphospho-sugar transferases"/>
    <property type="match status" value="1"/>
</dbReference>
<proteinExistence type="predicted"/>
<evidence type="ECO:0000313" key="4">
    <source>
        <dbReference type="Proteomes" id="UP001498771"/>
    </source>
</evidence>
<gene>
    <name evidence="3" type="ORF">BZA70DRAFT_243969</name>
</gene>
<keyword evidence="4" id="KW-1185">Reference proteome</keyword>
<dbReference type="PANTHER" id="PTHR36851:SF1">
    <property type="entry name" value="GLYCO_TRANS_2-LIKE DOMAIN-CONTAINING PROTEIN"/>
    <property type="match status" value="1"/>
</dbReference>
<dbReference type="RefSeq" id="XP_064770652.1">
    <property type="nucleotide sequence ID" value="XM_064910600.1"/>
</dbReference>
<name>A0ABR1FCP4_9ASCO</name>
<dbReference type="EMBL" id="JBBJBU010000001">
    <property type="protein sequence ID" value="KAK7207619.1"/>
    <property type="molecule type" value="Genomic_DNA"/>
</dbReference>
<protein>
    <recommendedName>
        <fullName evidence="2">Glycosyltransferase 2-like domain-containing protein</fullName>
    </recommendedName>
</protein>
<feature type="transmembrane region" description="Helical" evidence="1">
    <location>
        <begin position="20"/>
        <end position="39"/>
    </location>
</feature>
<dbReference type="GeneID" id="90036112"/>
<sequence>MRMLSGAVSAASAGRRAGNYLVRCTPGLSTLLVLALILFAHDSLLFIGLTLVLHVSVVSFTVRSCYGMYITSKRTALVAAESANSAPGTPGTRKNAILWSDEDDLESTGAESEKSAIVCCDAGRGDSSDSLSSGTVFGIDDELLLHAIFLPNYKESLETMRETLSMLACHDLARSSYDIYLAMEEHEPSAVEKATTLIRDFSPYFHRITYTLHPHSLPGEARGKSSNISWSTRAASKHYRSESRTNVVFTVMDADTHLLPQYFEQICVDCATNLERANTFTMYVLPIVFDRNASTVSPIVRCADMLWCAAGISALYDCSQVRTPTSVYSITMTLARYVGFWDTGPGAIGEDLHMYLKCYFKTCGRLRSVSVFSPASHCNVVHENWMPQLSVLERWRLSSVARFMQACRHMWGIVDSGYAIKQTLRTLTLAGRQNQLGSFEYYDQDTENSDAELGSDEKLLSIASSVRYPSATPTASSSVPVWRTIVLLHRLYEAHFLPVHYFIDIMACSVLPIFTTANDSTHLLFHVLQYTNYLRTAAFLGVVFQLFLYEKFHATAIRLRHNLISTALTSPASPDLIKRSLSQVGFAPRGGPAYLLDYVLFPVAGTVFGAVPAIKAQIMQLWSTEFVYRVSSKPRAQ</sequence>
<evidence type="ECO:0000256" key="1">
    <source>
        <dbReference type="SAM" id="Phobius"/>
    </source>
</evidence>
<feature type="transmembrane region" description="Helical" evidence="1">
    <location>
        <begin position="530"/>
        <end position="549"/>
    </location>
</feature>
<comment type="caution">
    <text evidence="3">The sequence shown here is derived from an EMBL/GenBank/DDBJ whole genome shotgun (WGS) entry which is preliminary data.</text>
</comment>
<keyword evidence="1" id="KW-0812">Transmembrane</keyword>
<dbReference type="InterPro" id="IPR001173">
    <property type="entry name" value="Glyco_trans_2-like"/>
</dbReference>
<evidence type="ECO:0000259" key="2">
    <source>
        <dbReference type="Pfam" id="PF13632"/>
    </source>
</evidence>
<organism evidence="3 4">
    <name type="scientific">Myxozyma melibiosi</name>
    <dbReference type="NCBI Taxonomy" id="54550"/>
    <lineage>
        <taxon>Eukaryota</taxon>
        <taxon>Fungi</taxon>
        <taxon>Dikarya</taxon>
        <taxon>Ascomycota</taxon>
        <taxon>Saccharomycotina</taxon>
        <taxon>Lipomycetes</taxon>
        <taxon>Lipomycetales</taxon>
        <taxon>Lipomycetaceae</taxon>
        <taxon>Myxozyma</taxon>
    </lineage>
</organism>
<feature type="transmembrane region" description="Helical" evidence="1">
    <location>
        <begin position="499"/>
        <end position="518"/>
    </location>
</feature>
<reference evidence="3 4" key="1">
    <citation type="submission" date="2024-03" db="EMBL/GenBank/DDBJ databases">
        <title>Genome-scale model development and genomic sequencing of the oleaginous clade Lipomyces.</title>
        <authorList>
            <consortium name="Lawrence Berkeley National Laboratory"/>
            <person name="Czajka J.J."/>
            <person name="Han Y."/>
            <person name="Kim J."/>
            <person name="Mondo S.J."/>
            <person name="Hofstad B.A."/>
            <person name="Robles A."/>
            <person name="Haridas S."/>
            <person name="Riley R."/>
            <person name="LaButti K."/>
            <person name="Pangilinan J."/>
            <person name="Andreopoulos W."/>
            <person name="Lipzen A."/>
            <person name="Yan J."/>
            <person name="Wang M."/>
            <person name="Ng V."/>
            <person name="Grigoriev I.V."/>
            <person name="Spatafora J.W."/>
            <person name="Magnuson J.K."/>
            <person name="Baker S.E."/>
            <person name="Pomraning K.R."/>
        </authorList>
    </citation>
    <scope>NUCLEOTIDE SEQUENCE [LARGE SCALE GENOMIC DNA]</scope>
    <source>
        <strain evidence="3 4">Phaff 52-87</strain>
    </source>
</reference>
<dbReference type="InterPro" id="IPR029044">
    <property type="entry name" value="Nucleotide-diphossugar_trans"/>
</dbReference>
<accession>A0ABR1FCP4</accession>
<feature type="domain" description="Glycosyltransferase 2-like" evidence="2">
    <location>
        <begin position="249"/>
        <end position="493"/>
    </location>
</feature>
<keyword evidence="1" id="KW-0472">Membrane</keyword>
<evidence type="ECO:0000313" key="3">
    <source>
        <dbReference type="EMBL" id="KAK7207619.1"/>
    </source>
</evidence>